<dbReference type="Proteomes" id="UP000245771">
    <property type="component" value="Unassembled WGS sequence"/>
</dbReference>
<feature type="region of interest" description="Disordered" evidence="7">
    <location>
        <begin position="749"/>
        <end position="805"/>
    </location>
</feature>
<sequence length="865" mass="96418">MAVKMSNKAFLASAMVAFTMVNQAKAQSSSTNSSTSTVISSLVLNLVIFTVEMTAFFILRPKFPKIYRPKSYLGLESERVAPTSDSLFGWIPEFLRTPTSVILYKNGLDAYQFVAFCEMMIWFFVPVWLFTWIFLMPLYAANSSIGAQGFNMFTYGNVGKSRSQQLRLIGVLFANWIIILYWIWVMRRFIASFIKNRQEFLLSPEHRASAQARTILITGIPNDFLSERKLSNMYSHFPGGVAKVWLNRDLQDMPDLFDQRMKACNKLEGAIASVQKIAFKKIKKGKVTASTENKDAELDLGVIEKYLTKKERPTHKLGAMGCYGEKVDTLDWCREEIPRLTKELDERRRAAETDYETYRPASAAFIMFNTQIAAHMAVKTHAHHQPYRMANHYLEAHPLDVIWENLGMNPYAVKIRTAIGWAITIGLVLFWTLVTLVVGFISNVTGTAEKISWLHWLLTIPSVVRGIIQGILPVVLLAVANILLVMFLRFLGRFSGIPTRSGVELSLFDRMAIFNIIQNFLILTIISGVSNGINQIVGVLSKPAGLPGLLAQKVPNASTFFLSFVLLQGLTGCASGFLQIAPLIIYYIKKFLLASTPRKLWHIENDMPSVAWGTLFASTTLLSVIGIGYTIMAPIMNGFAMAAFMLLFVMYKYNFTYVYNMSGATETAGLFFPKAINFCFAAMYLQMLIQAVLFFISQYAYGGQSAIPEGVFMVILIVITIGFHYFFIDSYGSLYTALPLSLVQPEEGNVTGATSSNTPNEKKGLLSDTQKGNAGIVDANSNRAASGTAAEHENGHEDPEDAFTPIPLKENQRAIWIADDVLGLGRAENERNRSAGISTTMRGATRDDKGKIETDLHCPPGEILL</sequence>
<dbReference type="FunCoup" id="A0A316V6S1">
    <property type="interactions" value="47"/>
</dbReference>
<feature type="transmembrane region" description="Helical" evidence="8">
    <location>
        <begin position="418"/>
        <end position="442"/>
    </location>
</feature>
<feature type="transmembrane region" description="Helical" evidence="8">
    <location>
        <begin position="166"/>
        <end position="185"/>
    </location>
</feature>
<feature type="transmembrane region" description="Helical" evidence="8">
    <location>
        <begin position="512"/>
        <end position="540"/>
    </location>
</feature>
<feature type="domain" description="CSC1/OSCA1-like cytosolic" evidence="13">
    <location>
        <begin position="212"/>
        <end position="405"/>
    </location>
</feature>
<dbReference type="Pfam" id="PF13967">
    <property type="entry name" value="RSN1_TM"/>
    <property type="match status" value="1"/>
</dbReference>
<evidence type="ECO:0000259" key="10">
    <source>
        <dbReference type="Pfam" id="PF02714"/>
    </source>
</evidence>
<keyword evidence="6 8" id="KW-0472">Membrane</keyword>
<evidence type="ECO:0000256" key="9">
    <source>
        <dbReference type="SAM" id="SignalP"/>
    </source>
</evidence>
<keyword evidence="15" id="KW-1185">Reference proteome</keyword>
<dbReference type="PANTHER" id="PTHR13018:SF143">
    <property type="entry name" value="CSC1_OSCA1-LIKE 7TM REGION DOMAIN-CONTAINING PROTEIN"/>
    <property type="match status" value="1"/>
</dbReference>
<feature type="transmembrane region" description="Helical" evidence="8">
    <location>
        <begin position="36"/>
        <end position="59"/>
    </location>
</feature>
<dbReference type="EMBL" id="KZ819606">
    <property type="protein sequence ID" value="PWN31893.1"/>
    <property type="molecule type" value="Genomic_DNA"/>
</dbReference>
<comment type="similarity">
    <text evidence="2">Belongs to the CSC1 (TC 1.A.17) family.</text>
</comment>
<feature type="transmembrane region" description="Helical" evidence="8">
    <location>
        <begin position="675"/>
        <end position="701"/>
    </location>
</feature>
<feature type="chain" id="PRO_5016407856" evidence="9">
    <location>
        <begin position="27"/>
        <end position="865"/>
    </location>
</feature>
<dbReference type="Pfam" id="PF02714">
    <property type="entry name" value="RSN1_7TM"/>
    <property type="match status" value="1"/>
</dbReference>
<feature type="transmembrane region" description="Helical" evidence="8">
    <location>
        <begin position="462"/>
        <end position="491"/>
    </location>
</feature>
<evidence type="ECO:0000259" key="13">
    <source>
        <dbReference type="Pfam" id="PF14703"/>
    </source>
</evidence>
<keyword evidence="5 8" id="KW-1133">Transmembrane helix</keyword>
<feature type="transmembrane region" description="Helical" evidence="8">
    <location>
        <begin position="113"/>
        <end position="135"/>
    </location>
</feature>
<evidence type="ECO:0000256" key="3">
    <source>
        <dbReference type="ARBA" id="ARBA00022448"/>
    </source>
</evidence>
<dbReference type="OrthoDB" id="1076608at2759"/>
<dbReference type="Pfam" id="PF12621">
    <property type="entry name" value="PHM7_ext"/>
    <property type="match status" value="1"/>
</dbReference>
<dbReference type="InterPro" id="IPR027815">
    <property type="entry name" value="CSC1/OSCA1-like_cyt"/>
</dbReference>
<gene>
    <name evidence="14" type="ORF">FA14DRAFT_162251</name>
</gene>
<feature type="transmembrane region" description="Helical" evidence="8">
    <location>
        <begin position="609"/>
        <end position="629"/>
    </location>
</feature>
<feature type="transmembrane region" description="Helical" evidence="8">
    <location>
        <begin position="560"/>
        <end position="588"/>
    </location>
</feature>
<dbReference type="InterPro" id="IPR032880">
    <property type="entry name" value="CSC1/OSCA1-like_N"/>
</dbReference>
<accession>A0A316V6S1</accession>
<protein>
    <submittedName>
        <fullName evidence="14">DUF221-domain-containing protein</fullName>
    </submittedName>
</protein>
<feature type="signal peptide" evidence="9">
    <location>
        <begin position="1"/>
        <end position="26"/>
    </location>
</feature>
<evidence type="ECO:0000256" key="4">
    <source>
        <dbReference type="ARBA" id="ARBA00022692"/>
    </source>
</evidence>
<keyword evidence="9" id="KW-0732">Signal</keyword>
<evidence type="ECO:0000313" key="15">
    <source>
        <dbReference type="Proteomes" id="UP000245771"/>
    </source>
</evidence>
<proteinExistence type="inferred from homology"/>
<feature type="domain" description="CSC1/OSCA1-like 7TM region" evidence="10">
    <location>
        <begin position="416"/>
        <end position="693"/>
    </location>
</feature>
<dbReference type="InterPro" id="IPR003864">
    <property type="entry name" value="CSC1/OSCA1-like_7TM"/>
</dbReference>
<dbReference type="AlphaFoldDB" id="A0A316V6S1"/>
<dbReference type="InterPro" id="IPR022257">
    <property type="entry name" value="PHM7_ext"/>
</dbReference>
<keyword evidence="4 8" id="KW-0812">Transmembrane</keyword>
<dbReference type="GeneID" id="37021279"/>
<feature type="domain" description="CSC1/OSCA1-like N-terminal transmembrane" evidence="12">
    <location>
        <begin position="38"/>
        <end position="186"/>
    </location>
</feature>
<evidence type="ECO:0000256" key="6">
    <source>
        <dbReference type="ARBA" id="ARBA00023136"/>
    </source>
</evidence>
<dbReference type="Pfam" id="PF14703">
    <property type="entry name" value="PHM7_cyt"/>
    <property type="match status" value="1"/>
</dbReference>
<evidence type="ECO:0000256" key="8">
    <source>
        <dbReference type="SAM" id="Phobius"/>
    </source>
</evidence>
<reference evidence="14 15" key="1">
    <citation type="journal article" date="2018" name="Mol. Biol. Evol.">
        <title>Broad Genomic Sampling Reveals a Smut Pathogenic Ancestry of the Fungal Clade Ustilaginomycotina.</title>
        <authorList>
            <person name="Kijpornyongpan T."/>
            <person name="Mondo S.J."/>
            <person name="Barry K."/>
            <person name="Sandor L."/>
            <person name="Lee J."/>
            <person name="Lipzen A."/>
            <person name="Pangilinan J."/>
            <person name="LaButti K."/>
            <person name="Hainaut M."/>
            <person name="Henrissat B."/>
            <person name="Grigoriev I.V."/>
            <person name="Spatafora J.W."/>
            <person name="Aime M.C."/>
        </authorList>
    </citation>
    <scope>NUCLEOTIDE SEQUENCE [LARGE SCALE GENOMIC DNA]</scope>
    <source>
        <strain evidence="14 15">MCA 3882</strain>
    </source>
</reference>
<dbReference type="GO" id="GO:0005886">
    <property type="term" value="C:plasma membrane"/>
    <property type="evidence" value="ECO:0007669"/>
    <property type="project" value="TreeGrafter"/>
</dbReference>
<evidence type="ECO:0000256" key="1">
    <source>
        <dbReference type="ARBA" id="ARBA00004141"/>
    </source>
</evidence>
<dbReference type="GO" id="GO:0005227">
    <property type="term" value="F:calcium-activated cation channel activity"/>
    <property type="evidence" value="ECO:0007669"/>
    <property type="project" value="InterPro"/>
</dbReference>
<evidence type="ECO:0000313" key="14">
    <source>
        <dbReference type="EMBL" id="PWN31893.1"/>
    </source>
</evidence>
<comment type="subcellular location">
    <subcellularLocation>
        <location evidence="1">Membrane</location>
        <topology evidence="1">Multi-pass membrane protein</topology>
    </subcellularLocation>
</comment>
<dbReference type="InterPro" id="IPR045122">
    <property type="entry name" value="Csc1-like"/>
</dbReference>
<dbReference type="PANTHER" id="PTHR13018">
    <property type="entry name" value="PROBABLE MEMBRANE PROTEIN DUF221-RELATED"/>
    <property type="match status" value="1"/>
</dbReference>
<dbReference type="STRING" id="1280837.A0A316V6S1"/>
<feature type="transmembrane region" description="Helical" evidence="8">
    <location>
        <begin position="707"/>
        <end position="728"/>
    </location>
</feature>
<evidence type="ECO:0000256" key="5">
    <source>
        <dbReference type="ARBA" id="ARBA00022989"/>
    </source>
</evidence>
<evidence type="ECO:0000259" key="11">
    <source>
        <dbReference type="Pfam" id="PF12621"/>
    </source>
</evidence>
<name>A0A316V6S1_9BASI</name>
<evidence type="ECO:0000256" key="7">
    <source>
        <dbReference type="SAM" id="MobiDB-lite"/>
    </source>
</evidence>
<feature type="domain" description="10TM putative phosphate transporter extracellular tail" evidence="11">
    <location>
        <begin position="790"/>
        <end position="855"/>
    </location>
</feature>
<evidence type="ECO:0000259" key="12">
    <source>
        <dbReference type="Pfam" id="PF13967"/>
    </source>
</evidence>
<feature type="transmembrane region" description="Helical" evidence="8">
    <location>
        <begin position="635"/>
        <end position="654"/>
    </location>
</feature>
<dbReference type="InParanoid" id="A0A316V6S1"/>
<keyword evidence="3" id="KW-0813">Transport</keyword>
<evidence type="ECO:0000256" key="2">
    <source>
        <dbReference type="ARBA" id="ARBA00007779"/>
    </source>
</evidence>
<organism evidence="14 15">
    <name type="scientific">Meira miltonrushii</name>
    <dbReference type="NCBI Taxonomy" id="1280837"/>
    <lineage>
        <taxon>Eukaryota</taxon>
        <taxon>Fungi</taxon>
        <taxon>Dikarya</taxon>
        <taxon>Basidiomycota</taxon>
        <taxon>Ustilaginomycotina</taxon>
        <taxon>Exobasidiomycetes</taxon>
        <taxon>Exobasidiales</taxon>
        <taxon>Brachybasidiaceae</taxon>
        <taxon>Meira</taxon>
    </lineage>
</organism>
<dbReference type="RefSeq" id="XP_025352195.1">
    <property type="nucleotide sequence ID" value="XM_025499498.1"/>
</dbReference>